<accession>A0AAV7UGA9</accession>
<reference evidence="1" key="1">
    <citation type="journal article" date="2022" name="bioRxiv">
        <title>Sequencing and chromosome-scale assembly of the giantPleurodeles waltlgenome.</title>
        <authorList>
            <person name="Brown T."/>
            <person name="Elewa A."/>
            <person name="Iarovenko S."/>
            <person name="Subramanian E."/>
            <person name="Araus A.J."/>
            <person name="Petzold A."/>
            <person name="Susuki M."/>
            <person name="Suzuki K.-i.T."/>
            <person name="Hayashi T."/>
            <person name="Toyoda A."/>
            <person name="Oliveira C."/>
            <person name="Osipova E."/>
            <person name="Leigh N.D."/>
            <person name="Simon A."/>
            <person name="Yun M.H."/>
        </authorList>
    </citation>
    <scope>NUCLEOTIDE SEQUENCE</scope>
    <source>
        <strain evidence="1">20211129_DDA</strain>
        <tissue evidence="1">Liver</tissue>
    </source>
</reference>
<gene>
    <name evidence="1" type="ORF">NDU88_004810</name>
</gene>
<organism evidence="1 2">
    <name type="scientific">Pleurodeles waltl</name>
    <name type="common">Iberian ribbed newt</name>
    <dbReference type="NCBI Taxonomy" id="8319"/>
    <lineage>
        <taxon>Eukaryota</taxon>
        <taxon>Metazoa</taxon>
        <taxon>Chordata</taxon>
        <taxon>Craniata</taxon>
        <taxon>Vertebrata</taxon>
        <taxon>Euteleostomi</taxon>
        <taxon>Amphibia</taxon>
        <taxon>Batrachia</taxon>
        <taxon>Caudata</taxon>
        <taxon>Salamandroidea</taxon>
        <taxon>Salamandridae</taxon>
        <taxon>Pleurodelinae</taxon>
        <taxon>Pleurodeles</taxon>
    </lineage>
</organism>
<sequence>MIRENQSPDAGFAQRAAVEPTSSAYIFMQMATSFRKDHEYGAGVTLGPSEFFPTQAVAADSGSPFITKIVFPYSTSDDARTLGENKFDNVIGPPLEPTDVNPENFTGEKIDMLGYRLLIDTTAKQTNIKLQT</sequence>
<dbReference type="AlphaFoldDB" id="A0AAV7UGA9"/>
<name>A0AAV7UGA9_PLEWA</name>
<comment type="caution">
    <text evidence="1">The sequence shown here is derived from an EMBL/GenBank/DDBJ whole genome shotgun (WGS) entry which is preliminary data.</text>
</comment>
<evidence type="ECO:0000313" key="1">
    <source>
        <dbReference type="EMBL" id="KAJ1188045.1"/>
    </source>
</evidence>
<dbReference type="Proteomes" id="UP001066276">
    <property type="component" value="Chromosome 3_1"/>
</dbReference>
<dbReference type="EMBL" id="JANPWB010000005">
    <property type="protein sequence ID" value="KAJ1188045.1"/>
    <property type="molecule type" value="Genomic_DNA"/>
</dbReference>
<evidence type="ECO:0000313" key="2">
    <source>
        <dbReference type="Proteomes" id="UP001066276"/>
    </source>
</evidence>
<proteinExistence type="predicted"/>
<protein>
    <submittedName>
        <fullName evidence="1">Uncharacterized protein</fullName>
    </submittedName>
</protein>
<keyword evidence="2" id="KW-1185">Reference proteome</keyword>